<dbReference type="GeneID" id="93049713"/>
<dbReference type="InterPro" id="IPR000468">
    <property type="entry name" value="Barstar"/>
</dbReference>
<proteinExistence type="inferred from homology"/>
<evidence type="ECO:0000313" key="6">
    <source>
        <dbReference type="Proteomes" id="UP000491181"/>
    </source>
</evidence>
<dbReference type="InterPro" id="IPR035905">
    <property type="entry name" value="Barstar-like_sf"/>
</dbReference>
<sequence length="151" mass="18162">MKYIQFINEDVEIPEDSYIVRIPVITNKEELYAELMSKLKFPSYFGKNWDALDDVFRDFCWIANDNIVIIHKGITGLSKKDLNLYVASIVDCIESWIYQSILDNERKVGNNTEWEAPLHHVWFIFPEKEKEIIMDIIYEWIQVRKYKYCLR</sequence>
<reference evidence="4 5" key="1">
    <citation type="submission" date="2018-09" db="EMBL/GenBank/DDBJ databases">
        <title>Murine metabolic-syndrome-specific gut microbial biobank.</title>
        <authorList>
            <person name="Liu C."/>
        </authorList>
    </citation>
    <scope>NUCLEOTIDE SEQUENCE [LARGE SCALE GENOMIC DNA]</scope>
    <source>
        <strain evidence="4 5">0.1X-D8-26</strain>
    </source>
</reference>
<reference evidence="3 6" key="2">
    <citation type="journal article" date="2020" name="Microbiome">
        <title>Single-cell genomics of uncultured bacteria reveals dietary fiber responders in the mouse gut microbiota.</title>
        <authorList>
            <person name="Chijiiwa R."/>
            <person name="Hosokawa M."/>
            <person name="Kogawa M."/>
            <person name="Nishikawa Y."/>
            <person name="Ide K."/>
            <person name="Sakanashi C."/>
            <person name="Takahashi K."/>
            <person name="Takeyama H."/>
        </authorList>
    </citation>
    <scope>NUCLEOTIDE SEQUENCE [LARGE SCALE GENOMIC DNA]</scope>
    <source>
        <strain evidence="3">IMSAGC_001</strain>
    </source>
</reference>
<dbReference type="Proteomes" id="UP000267159">
    <property type="component" value="Unassembled WGS sequence"/>
</dbReference>
<evidence type="ECO:0000256" key="1">
    <source>
        <dbReference type="ARBA" id="ARBA00006845"/>
    </source>
</evidence>
<feature type="domain" description="Barstar (barnase inhibitor)" evidence="2">
    <location>
        <begin position="24"/>
        <end position="96"/>
    </location>
</feature>
<comment type="similarity">
    <text evidence="1">Belongs to the barstar family.</text>
</comment>
<comment type="caution">
    <text evidence="4">The sequence shown here is derived from an EMBL/GenBank/DDBJ whole genome shotgun (WGS) entry which is preliminary data.</text>
</comment>
<gene>
    <name evidence="4" type="ORF">D7Y07_17480</name>
    <name evidence="3" type="ORF">IMSAGC001_04176</name>
</gene>
<evidence type="ECO:0000313" key="4">
    <source>
        <dbReference type="EMBL" id="RLT78773.1"/>
    </source>
</evidence>
<evidence type="ECO:0000313" key="5">
    <source>
        <dbReference type="Proteomes" id="UP000267159"/>
    </source>
</evidence>
<dbReference type="SUPFAM" id="SSF52038">
    <property type="entry name" value="Barstar-related"/>
    <property type="match status" value="1"/>
</dbReference>
<dbReference type="AlphaFoldDB" id="A0A3L7YZ85"/>
<protein>
    <recommendedName>
        <fullName evidence="2">Barstar (barnase inhibitor) domain-containing protein</fullName>
    </recommendedName>
</protein>
<dbReference type="Proteomes" id="UP000491181">
    <property type="component" value="Unassembled WGS sequence"/>
</dbReference>
<accession>A0A3L7YZ85</accession>
<dbReference type="Pfam" id="PF01337">
    <property type="entry name" value="Barstar"/>
    <property type="match status" value="1"/>
</dbReference>
<dbReference type="RefSeq" id="WP_024988894.1">
    <property type="nucleotide sequence ID" value="NZ_BLLS01000334.1"/>
</dbReference>
<evidence type="ECO:0000313" key="3">
    <source>
        <dbReference type="EMBL" id="GFH88731.1"/>
    </source>
</evidence>
<name>A0A3L7YZ85_9BACE</name>
<dbReference type="EMBL" id="RAZM01000083">
    <property type="protein sequence ID" value="RLT78773.1"/>
    <property type="molecule type" value="Genomic_DNA"/>
</dbReference>
<dbReference type="EMBL" id="BLLS01000334">
    <property type="protein sequence ID" value="GFH88731.1"/>
    <property type="molecule type" value="Genomic_DNA"/>
</dbReference>
<organism evidence="4 5">
    <name type="scientific">Bacteroides acidifaciens</name>
    <dbReference type="NCBI Taxonomy" id="85831"/>
    <lineage>
        <taxon>Bacteria</taxon>
        <taxon>Pseudomonadati</taxon>
        <taxon>Bacteroidota</taxon>
        <taxon>Bacteroidia</taxon>
        <taxon>Bacteroidales</taxon>
        <taxon>Bacteroidaceae</taxon>
        <taxon>Bacteroides</taxon>
    </lineage>
</organism>
<evidence type="ECO:0000259" key="2">
    <source>
        <dbReference type="Pfam" id="PF01337"/>
    </source>
</evidence>
<dbReference type="Gene3D" id="3.30.370.10">
    <property type="entry name" value="Barstar-like"/>
    <property type="match status" value="1"/>
</dbReference>